<dbReference type="OrthoDB" id="5383784at2759"/>
<dbReference type="AlphaFoldDB" id="A0A9P4L8S7"/>
<proteinExistence type="predicted"/>
<name>A0A9P4L8S7_9PLEO</name>
<sequence length="624" mass="69127">MGRQAYLDKIAFGRSAFEPTQSTTRSTDYIQLESSQSELPRPYQEATANNYVQLYDERGNPINPRSRDYGKRLRDSQNDVLASVGVVERRRPPYEGLPGSYEERLDLLDAEDTVGNAIALTTTLTENLCTWWIGTIRDRILTFRYKHDVPFVQIVASERTVSGTSIIYAGFASRLFSTMSIEAIVYSVFLCRPIDRLLHATRASSKTRYFFRRWRNSLKNGLRLALEVLLYPFSYYASLQRLGLIPAGSPLPPLQWLLPFSASSPILPFSSQYDASASAVDFLKASLTSPVLLVCVEHFLERWVYAAIYEAVETSIIHPNHADMQSRDAGTKDRATAILGLRRQSPPLIRDSINRLLLVLGWGQPLGSEGTGREQANESAHTIDSAEGRMLDVGGTSVTNVTPLELAVAQTQALLSVESSDMERVAIPMDALEEMVRSTTPPATPPSPTGLISDQEDNDPRIRITNREGIVEMEVRLPPRILSSHTEVADSFASLSNRRAIASRNAGPNRRHHRVSQLSSEPAQMISAVVKAQMVGLALLPIRFVVLRLMASHYAASPAGYAGVRRSVERLPSVGDFSWRCIGMQISRIALCGALELSIDLGLWGLQYLAITQVGKSIFGWGTL</sequence>
<keyword evidence="3" id="KW-1185">Reference proteome</keyword>
<dbReference type="Proteomes" id="UP000800039">
    <property type="component" value="Unassembled WGS sequence"/>
</dbReference>
<dbReference type="GeneID" id="63854151"/>
<protein>
    <submittedName>
        <fullName evidence="2">Uncharacterized protein</fullName>
    </submittedName>
</protein>
<dbReference type="RefSeq" id="XP_040788225.1">
    <property type="nucleotide sequence ID" value="XM_040936901.1"/>
</dbReference>
<comment type="caution">
    <text evidence="2">The sequence shown here is derived from an EMBL/GenBank/DDBJ whole genome shotgun (WGS) entry which is preliminary data.</text>
</comment>
<reference evidence="2" key="1">
    <citation type="submission" date="2020-01" db="EMBL/GenBank/DDBJ databases">
        <authorList>
            <consortium name="DOE Joint Genome Institute"/>
            <person name="Haridas S."/>
            <person name="Albert R."/>
            <person name="Binder M."/>
            <person name="Bloem J."/>
            <person name="Labutti K."/>
            <person name="Salamov A."/>
            <person name="Andreopoulos B."/>
            <person name="Baker S.E."/>
            <person name="Barry K."/>
            <person name="Bills G."/>
            <person name="Bluhm B.H."/>
            <person name="Cannon C."/>
            <person name="Castanera R."/>
            <person name="Culley D.E."/>
            <person name="Daum C."/>
            <person name="Ezra D."/>
            <person name="Gonzalez J.B."/>
            <person name="Henrissat B."/>
            <person name="Kuo A."/>
            <person name="Liang C."/>
            <person name="Lipzen A."/>
            <person name="Lutzoni F."/>
            <person name="Magnuson J."/>
            <person name="Mondo S."/>
            <person name="Nolan M."/>
            <person name="Ohm R."/>
            <person name="Pangilinan J."/>
            <person name="Park H.-J."/>
            <person name="Ramirez L."/>
            <person name="Alfaro M."/>
            <person name="Sun H."/>
            <person name="Tritt A."/>
            <person name="Yoshinaga Y."/>
            <person name="Zwiers L.-H."/>
            <person name="Turgeon B.G."/>
            <person name="Goodwin S.B."/>
            <person name="Spatafora J.W."/>
            <person name="Crous P.W."/>
            <person name="Grigoriev I.V."/>
        </authorList>
    </citation>
    <scope>NUCLEOTIDE SEQUENCE</scope>
    <source>
        <strain evidence="2">CBS 394.84</strain>
    </source>
</reference>
<dbReference type="EMBL" id="ML976616">
    <property type="protein sequence ID" value="KAF1845662.1"/>
    <property type="molecule type" value="Genomic_DNA"/>
</dbReference>
<organism evidence="2 3">
    <name type="scientific">Cucurbitaria berberidis CBS 394.84</name>
    <dbReference type="NCBI Taxonomy" id="1168544"/>
    <lineage>
        <taxon>Eukaryota</taxon>
        <taxon>Fungi</taxon>
        <taxon>Dikarya</taxon>
        <taxon>Ascomycota</taxon>
        <taxon>Pezizomycotina</taxon>
        <taxon>Dothideomycetes</taxon>
        <taxon>Pleosporomycetidae</taxon>
        <taxon>Pleosporales</taxon>
        <taxon>Pleosporineae</taxon>
        <taxon>Cucurbitariaceae</taxon>
        <taxon>Cucurbitaria</taxon>
    </lineage>
</organism>
<feature type="region of interest" description="Disordered" evidence="1">
    <location>
        <begin position="437"/>
        <end position="457"/>
    </location>
</feature>
<evidence type="ECO:0000313" key="2">
    <source>
        <dbReference type="EMBL" id="KAF1845662.1"/>
    </source>
</evidence>
<evidence type="ECO:0000256" key="1">
    <source>
        <dbReference type="SAM" id="MobiDB-lite"/>
    </source>
</evidence>
<accession>A0A9P4L8S7</accession>
<gene>
    <name evidence="2" type="ORF">K460DRAFT_405905</name>
</gene>
<evidence type="ECO:0000313" key="3">
    <source>
        <dbReference type="Proteomes" id="UP000800039"/>
    </source>
</evidence>